<organism evidence="2 3">
    <name type="scientific">Acaromyces ingoldii</name>
    <dbReference type="NCBI Taxonomy" id="215250"/>
    <lineage>
        <taxon>Eukaryota</taxon>
        <taxon>Fungi</taxon>
        <taxon>Dikarya</taxon>
        <taxon>Basidiomycota</taxon>
        <taxon>Ustilaginomycotina</taxon>
        <taxon>Exobasidiomycetes</taxon>
        <taxon>Exobasidiales</taxon>
        <taxon>Cryptobasidiaceae</taxon>
        <taxon>Acaromyces</taxon>
    </lineage>
</organism>
<dbReference type="AlphaFoldDB" id="A0A316Z042"/>
<evidence type="ECO:0000313" key="3">
    <source>
        <dbReference type="Proteomes" id="UP000245768"/>
    </source>
</evidence>
<dbReference type="GeneID" id="37042502"/>
<dbReference type="Proteomes" id="UP000245768">
    <property type="component" value="Unassembled WGS sequence"/>
</dbReference>
<protein>
    <submittedName>
        <fullName evidence="2">Uncharacterized protein</fullName>
    </submittedName>
</protein>
<feature type="compositionally biased region" description="Low complexity" evidence="1">
    <location>
        <begin position="415"/>
        <end position="424"/>
    </location>
</feature>
<dbReference type="EMBL" id="KZ819634">
    <property type="protein sequence ID" value="PWN93653.1"/>
    <property type="molecule type" value="Genomic_DNA"/>
</dbReference>
<feature type="compositionally biased region" description="Acidic residues" evidence="1">
    <location>
        <begin position="60"/>
        <end position="69"/>
    </location>
</feature>
<feature type="region of interest" description="Disordered" evidence="1">
    <location>
        <begin position="526"/>
        <end position="555"/>
    </location>
</feature>
<feature type="region of interest" description="Disordered" evidence="1">
    <location>
        <begin position="393"/>
        <end position="439"/>
    </location>
</feature>
<evidence type="ECO:0000256" key="1">
    <source>
        <dbReference type="SAM" id="MobiDB-lite"/>
    </source>
</evidence>
<feature type="compositionally biased region" description="Polar residues" evidence="1">
    <location>
        <begin position="70"/>
        <end position="83"/>
    </location>
</feature>
<feature type="compositionally biased region" description="Low complexity" evidence="1">
    <location>
        <begin position="45"/>
        <end position="55"/>
    </location>
</feature>
<feature type="compositionally biased region" description="Basic and acidic residues" evidence="1">
    <location>
        <begin position="487"/>
        <end position="509"/>
    </location>
</feature>
<keyword evidence="3" id="KW-1185">Reference proteome</keyword>
<name>A0A316Z042_9BASI</name>
<dbReference type="InParanoid" id="A0A316Z042"/>
<dbReference type="RefSeq" id="XP_025380851.1">
    <property type="nucleotide sequence ID" value="XM_025520586.1"/>
</dbReference>
<feature type="region of interest" description="Disordered" evidence="1">
    <location>
        <begin position="1"/>
        <end position="181"/>
    </location>
</feature>
<accession>A0A316Z042</accession>
<feature type="compositionally biased region" description="Polar residues" evidence="1">
    <location>
        <begin position="167"/>
        <end position="176"/>
    </location>
</feature>
<feature type="compositionally biased region" description="Polar residues" evidence="1">
    <location>
        <begin position="467"/>
        <end position="477"/>
    </location>
</feature>
<gene>
    <name evidence="2" type="ORF">FA10DRAFT_264276</name>
</gene>
<sequence length="579" mass="64263">MDLLETPPTSPIAFGQGQRWPQPDFDCEGWDKGEELDSFSEDSDSSSIYCPSRSSGYQSVDEDEDEEGSVDQSRTFWNSSSLWKATKGKKKQSLKEGTLPPQGSAPQSASKSRKSAKAAGKVSFAYLESHVAPPLSSSSEEKRGERRRRAQSKACARTSASPPRDPTPTTSATGRSDSLKTLKQRWESIYERCTREIELGLPDDEILFLPHRVGNGSNGKNGRQGKEDGDNGDDDYGLIIIDNNGRLSSIESEAEFGKLLKRESTSRYPIEQGGDVHAEKFQDQLASWIGGSGGGVVEGEQQHKDVCECMQGEAMRRWRRRLSERISSVSSSNAIPTIKPSVDADLEDFLREDARLRHVYGSELYEDGEEEEEVVDFGEHDWTELVKQRDIWGSRSSKAQRFTEMPPTPSPTPPRSNSTSTLSSHAVHRIGSPSPSLERFEEREGLEYIDRGYAFPRTPSRKHARTTTHSPSSGSTARRQKRKRGSHDHVIHLPDLLKEEASPASKREGSEFLRLRDLLRPDSDLASSAHCVQTRRRRRGGDEDPFGTRHKPTTPQGLACAGPGQCRKALCLLCAGADE</sequence>
<proteinExistence type="predicted"/>
<reference evidence="2 3" key="1">
    <citation type="journal article" date="2018" name="Mol. Biol. Evol.">
        <title>Broad Genomic Sampling Reveals a Smut Pathogenic Ancestry of the Fungal Clade Ustilaginomycotina.</title>
        <authorList>
            <person name="Kijpornyongpan T."/>
            <person name="Mondo S.J."/>
            <person name="Barry K."/>
            <person name="Sandor L."/>
            <person name="Lee J."/>
            <person name="Lipzen A."/>
            <person name="Pangilinan J."/>
            <person name="LaButti K."/>
            <person name="Hainaut M."/>
            <person name="Henrissat B."/>
            <person name="Grigoriev I.V."/>
            <person name="Spatafora J.W."/>
            <person name="Aime M.C."/>
        </authorList>
    </citation>
    <scope>NUCLEOTIDE SEQUENCE [LARGE SCALE GENOMIC DNA]</scope>
    <source>
        <strain evidence="2 3">MCA 4198</strain>
    </source>
</reference>
<feature type="region of interest" description="Disordered" evidence="1">
    <location>
        <begin position="210"/>
        <end position="234"/>
    </location>
</feature>
<evidence type="ECO:0000313" key="2">
    <source>
        <dbReference type="EMBL" id="PWN93653.1"/>
    </source>
</evidence>
<feature type="region of interest" description="Disordered" evidence="1">
    <location>
        <begin position="451"/>
        <end position="509"/>
    </location>
</feature>